<dbReference type="Proteomes" id="UP000219972">
    <property type="component" value="Unassembled WGS sequence"/>
</dbReference>
<comment type="caution">
    <text evidence="1">The sequence shown here is derived from an EMBL/GenBank/DDBJ whole genome shotgun (WGS) entry which is preliminary data.</text>
</comment>
<evidence type="ECO:0000313" key="1">
    <source>
        <dbReference type="EMBL" id="PDS52837.1"/>
    </source>
</evidence>
<sequence>MLASSLVRSFLTARLYPIESNERNQKITDDFNKAFDAIRALLAEMVPPGADGKHDVFAYFIDVIWVDLGQALYAIGRAQSVATAFKPLQYMTFATRDFWTESAFADKQGLTAQHWHPI</sequence>
<evidence type="ECO:0000313" key="2">
    <source>
        <dbReference type="Proteomes" id="UP000219972"/>
    </source>
</evidence>
<gene>
    <name evidence="1" type="ORF">CO662_04730</name>
</gene>
<accession>A0ABX4JDF2</accession>
<proteinExistence type="predicted"/>
<reference evidence="1 2" key="1">
    <citation type="submission" date="2017-09" db="EMBL/GenBank/DDBJ databases">
        <title>Comparative genomics of rhizobia isolated from Phaseolus vulgaris in China.</title>
        <authorList>
            <person name="Tong W."/>
        </authorList>
    </citation>
    <scope>NUCLEOTIDE SEQUENCE [LARGE SCALE GENOMIC DNA]</scope>
    <source>
        <strain evidence="1 2">Y27</strain>
    </source>
</reference>
<keyword evidence="2" id="KW-1185">Reference proteome</keyword>
<dbReference type="EMBL" id="NWSL01000002">
    <property type="protein sequence ID" value="PDS52837.1"/>
    <property type="molecule type" value="Genomic_DNA"/>
</dbReference>
<protein>
    <submittedName>
        <fullName evidence="1">Uncharacterized protein</fullName>
    </submittedName>
</protein>
<organism evidence="1 2">
    <name type="scientific">Rhizobium anhuiense</name>
    <dbReference type="NCBI Taxonomy" id="1184720"/>
    <lineage>
        <taxon>Bacteria</taxon>
        <taxon>Pseudomonadati</taxon>
        <taxon>Pseudomonadota</taxon>
        <taxon>Alphaproteobacteria</taxon>
        <taxon>Hyphomicrobiales</taxon>
        <taxon>Rhizobiaceae</taxon>
        <taxon>Rhizobium/Agrobacterium group</taxon>
        <taxon>Rhizobium</taxon>
    </lineage>
</organism>
<name>A0ABX4JDF2_9HYPH</name>